<feature type="region of interest" description="Disordered" evidence="1">
    <location>
        <begin position="194"/>
        <end position="219"/>
    </location>
</feature>
<accession>A0A9P0A754</accession>
<evidence type="ECO:0000256" key="2">
    <source>
        <dbReference type="SAM" id="SignalP"/>
    </source>
</evidence>
<keyword evidence="4" id="KW-1185">Reference proteome</keyword>
<gene>
    <name evidence="3" type="ORF">BEMITA_LOCUS6914</name>
</gene>
<evidence type="ECO:0000313" key="4">
    <source>
        <dbReference type="Proteomes" id="UP001152759"/>
    </source>
</evidence>
<keyword evidence="2" id="KW-0732">Signal</keyword>
<name>A0A9P0A754_BEMTA</name>
<reference evidence="3" key="1">
    <citation type="submission" date="2021-12" db="EMBL/GenBank/DDBJ databases">
        <authorList>
            <person name="King R."/>
        </authorList>
    </citation>
    <scope>NUCLEOTIDE SEQUENCE</scope>
</reference>
<sequence>MSIRSFVSLLLAVICTSMMSDAQPSGSRSSAEYCINSYGDYKGCEVKLTSPGSPDSTYYVTAGSSKTITLPDGKSMTISSPSSGSCNIDKGSETLTRAGTFGDSLKTVSPTSSVSNYASVGQLQTITPTSSVSSYAPVGQLRSGISYTVHSSGDSRGCTTEINSTDSTNSILYTSAGSSKTINLPDGRTMVVTSPSSGGCSINKGSETLSKASQTDTLAQNSLRTSLQTGTNPPELLLPNSPPKKFPALWSAYSVQTYGDNKGCTTKINSTGDASSIHFINAGSTKNIDLPDGRNIVITSPSTGGCRMLEGSDSLAKNGGGVSEKVFSISPGSTVYNSSPEYKQSTYEYTVKGQGDQNGCTTKITFANRPDETHYVQAGSSKTIYLPSGKNITITSASSGGCTINKGSSSSQGLSSDSGVKCLTCP</sequence>
<evidence type="ECO:0000313" key="3">
    <source>
        <dbReference type="EMBL" id="CAH0387959.1"/>
    </source>
</evidence>
<dbReference type="EMBL" id="OU963865">
    <property type="protein sequence ID" value="CAH0387959.1"/>
    <property type="molecule type" value="Genomic_DNA"/>
</dbReference>
<organism evidence="3 4">
    <name type="scientific">Bemisia tabaci</name>
    <name type="common">Sweetpotato whitefly</name>
    <name type="synonym">Aleurodes tabaci</name>
    <dbReference type="NCBI Taxonomy" id="7038"/>
    <lineage>
        <taxon>Eukaryota</taxon>
        <taxon>Metazoa</taxon>
        <taxon>Ecdysozoa</taxon>
        <taxon>Arthropoda</taxon>
        <taxon>Hexapoda</taxon>
        <taxon>Insecta</taxon>
        <taxon>Pterygota</taxon>
        <taxon>Neoptera</taxon>
        <taxon>Paraneoptera</taxon>
        <taxon>Hemiptera</taxon>
        <taxon>Sternorrhyncha</taxon>
        <taxon>Aleyrodoidea</taxon>
        <taxon>Aleyrodidae</taxon>
        <taxon>Aleyrodinae</taxon>
        <taxon>Bemisia</taxon>
    </lineage>
</organism>
<dbReference type="AlphaFoldDB" id="A0A9P0A754"/>
<dbReference type="Proteomes" id="UP001152759">
    <property type="component" value="Chromosome 4"/>
</dbReference>
<feature type="signal peptide" evidence="2">
    <location>
        <begin position="1"/>
        <end position="22"/>
    </location>
</feature>
<protein>
    <submittedName>
        <fullName evidence="3">Uncharacterized protein</fullName>
    </submittedName>
</protein>
<proteinExistence type="predicted"/>
<evidence type="ECO:0000256" key="1">
    <source>
        <dbReference type="SAM" id="MobiDB-lite"/>
    </source>
</evidence>
<dbReference type="KEGG" id="btab:109031336"/>
<feature type="chain" id="PRO_5040378343" evidence="2">
    <location>
        <begin position="23"/>
        <end position="426"/>
    </location>
</feature>